<dbReference type="PANTHER" id="PTHR19384:SF84">
    <property type="entry name" value="METHIONINE SYNTHASE REDUCTASE"/>
    <property type="match status" value="1"/>
</dbReference>
<dbReference type="GO" id="GO:0009086">
    <property type="term" value="P:methionine biosynthetic process"/>
    <property type="evidence" value="ECO:0007669"/>
    <property type="project" value="UniProtKB-KW"/>
</dbReference>
<evidence type="ECO:0000256" key="2">
    <source>
        <dbReference type="ARBA" id="ARBA00001974"/>
    </source>
</evidence>
<dbReference type="GO" id="GO:0010181">
    <property type="term" value="F:FMN binding"/>
    <property type="evidence" value="ECO:0007669"/>
    <property type="project" value="InterPro"/>
</dbReference>
<reference evidence="17" key="1">
    <citation type="submission" date="2017-02" db="UniProtKB">
        <authorList>
            <consortium name="WormBaseParasite"/>
        </authorList>
    </citation>
    <scope>IDENTIFICATION</scope>
</reference>
<keyword evidence="7" id="KW-0274">FAD</keyword>
<organism evidence="16 17">
    <name type="scientific">Syphacia muris</name>
    <dbReference type="NCBI Taxonomy" id="451379"/>
    <lineage>
        <taxon>Eukaryota</taxon>
        <taxon>Metazoa</taxon>
        <taxon>Ecdysozoa</taxon>
        <taxon>Nematoda</taxon>
        <taxon>Chromadorea</taxon>
        <taxon>Rhabditida</taxon>
        <taxon>Spirurina</taxon>
        <taxon>Oxyuridomorpha</taxon>
        <taxon>Oxyuroidea</taxon>
        <taxon>Oxyuridae</taxon>
        <taxon>Syphacia</taxon>
    </lineage>
</organism>
<dbReference type="InterPro" id="IPR001433">
    <property type="entry name" value="OxRdtase_FAD/NAD-bd"/>
</dbReference>
<sequence>MSKQDAKFLIFYGSQTGQSEAISKILVDKCQQLGLDPELYQLNDFQDKVIITRTSVLLLAPFFLLFQVNLKTESIIIIVCSTTGDADPPDNAAHFVRWISRHVHPENLLHLVHYAILGLGDSNYNSYQAIPNLLNKHFQRLGAHKFFRTGAADDQAGLELVVEPWLDEIIPILINYFQPPAEHLKKVCISGSPVIVYSSNQLDPEQRNPTNLPTLSLNSSNIMSDQERMSVDGDRGSAEEPNKEDIEDEEEEFEEPEEPEEPILKPVKFVWPVGLPSLVNGTEKTVGQQLRVPTATTTYLASTLTHEKFDCNTANWQNGHGFLGTNNVIYKARVVGTMELTKPNAKKVKREIYVDIGDAITEIDYEPGDAFYFIVPNFREEVNLILERMNLLSVADQKCYIRIHPRTEKRNASKPGYIPEISSLRYVFTYCLDIRRPPSRPLIRWLAEQTKDEAEKRRLLELCSVEGAEEFTQFVQKAGLSLADILFAFPSCRPSADRLIELLPRLQPRAYSVVSTKARWGSRLRFVYSLMSFPAADGRYYQRFGLASGWLSTLKIGDTVQIMYKKPGKFRFSSLDGVSDVQATPLIMIGPGTGVAPFISFLEKIFDNNLSDGKDASVERELYFGCRDLNVDCIFKNEMEFYKRQKILTHLSICESQPNLTTANVKPKYVQDALVQRGKHIADLLTRTLSEGQQKTRVYVCGDAKEMSKDVWETFIKIITDNTGRTEEQAKQFMEEFKTENRYVEDVWV</sequence>
<dbReference type="PRINTS" id="PR00369">
    <property type="entry name" value="FLAVODOXIN"/>
</dbReference>
<dbReference type="Pfam" id="PF00258">
    <property type="entry name" value="Flavodoxin_1"/>
    <property type="match status" value="1"/>
</dbReference>
<evidence type="ECO:0000256" key="12">
    <source>
        <dbReference type="ARBA" id="ARBA00040659"/>
    </source>
</evidence>
<evidence type="ECO:0000313" key="16">
    <source>
        <dbReference type="Proteomes" id="UP000046393"/>
    </source>
</evidence>
<dbReference type="InterPro" id="IPR003097">
    <property type="entry name" value="CysJ-like_FAD-binding"/>
</dbReference>
<evidence type="ECO:0000256" key="7">
    <source>
        <dbReference type="ARBA" id="ARBA00022827"/>
    </source>
</evidence>
<evidence type="ECO:0000256" key="9">
    <source>
        <dbReference type="ARBA" id="ARBA00023002"/>
    </source>
</evidence>
<dbReference type="FunFam" id="1.20.990.10:FF:000007">
    <property type="entry name" value="Methionine synthase reductase"/>
    <property type="match status" value="1"/>
</dbReference>
<evidence type="ECO:0000256" key="8">
    <source>
        <dbReference type="ARBA" id="ARBA00022857"/>
    </source>
</evidence>
<accession>A0A0N5ANG9</accession>
<dbReference type="GO" id="GO:0030586">
    <property type="term" value="F:[methionine synthase] reductase (NADPH) activity"/>
    <property type="evidence" value="ECO:0007669"/>
    <property type="project" value="UniProtKB-EC"/>
</dbReference>
<dbReference type="InterPro" id="IPR039261">
    <property type="entry name" value="FNR_nucleotide-bd"/>
</dbReference>
<evidence type="ECO:0000259" key="15">
    <source>
        <dbReference type="PROSITE" id="PS51384"/>
    </source>
</evidence>
<feature type="compositionally biased region" description="Basic and acidic residues" evidence="13">
    <location>
        <begin position="225"/>
        <end position="244"/>
    </location>
</feature>
<dbReference type="Proteomes" id="UP000046393">
    <property type="component" value="Unplaced"/>
</dbReference>
<evidence type="ECO:0000259" key="14">
    <source>
        <dbReference type="PROSITE" id="PS50902"/>
    </source>
</evidence>
<name>A0A0N5ANG9_9BILA</name>
<comment type="cofactor">
    <cofactor evidence="2">
        <name>FAD</name>
        <dbReference type="ChEBI" id="CHEBI:57692"/>
    </cofactor>
</comment>
<evidence type="ECO:0000256" key="3">
    <source>
        <dbReference type="ARBA" id="ARBA00022605"/>
    </source>
</evidence>
<dbReference type="SUPFAM" id="SSF52343">
    <property type="entry name" value="Ferredoxin reductase-like, C-terminal NADP-linked domain"/>
    <property type="match status" value="1"/>
</dbReference>
<dbReference type="STRING" id="451379.A0A0N5ANG9"/>
<dbReference type="InterPro" id="IPR001709">
    <property type="entry name" value="Flavoprot_Pyr_Nucl_cyt_Rdtase"/>
</dbReference>
<dbReference type="GO" id="GO:0050667">
    <property type="term" value="P:homocysteine metabolic process"/>
    <property type="evidence" value="ECO:0007669"/>
    <property type="project" value="TreeGrafter"/>
</dbReference>
<dbReference type="Gene3D" id="2.40.30.10">
    <property type="entry name" value="Translation factors"/>
    <property type="match status" value="1"/>
</dbReference>
<evidence type="ECO:0000256" key="11">
    <source>
        <dbReference type="ARBA" id="ARBA00039088"/>
    </source>
</evidence>
<dbReference type="SUPFAM" id="SSF63380">
    <property type="entry name" value="Riboflavin synthase domain-like"/>
    <property type="match status" value="1"/>
</dbReference>
<dbReference type="EC" id="1.16.1.8" evidence="11"/>
<dbReference type="PANTHER" id="PTHR19384">
    <property type="entry name" value="NITRIC OXIDE SYNTHASE-RELATED"/>
    <property type="match status" value="1"/>
</dbReference>
<feature type="region of interest" description="Disordered" evidence="13">
    <location>
        <begin position="200"/>
        <end position="260"/>
    </location>
</feature>
<dbReference type="Pfam" id="PF00667">
    <property type="entry name" value="FAD_binding_1"/>
    <property type="match status" value="1"/>
</dbReference>
<dbReference type="Gene3D" id="3.40.50.360">
    <property type="match status" value="1"/>
</dbReference>
<dbReference type="PRINTS" id="PR00371">
    <property type="entry name" value="FPNCR"/>
</dbReference>
<evidence type="ECO:0000313" key="17">
    <source>
        <dbReference type="WBParaSite" id="SMUV_0000615501-mRNA-1"/>
    </source>
</evidence>
<dbReference type="SUPFAM" id="SSF52218">
    <property type="entry name" value="Flavoproteins"/>
    <property type="match status" value="1"/>
</dbReference>
<dbReference type="Gene3D" id="3.40.50.80">
    <property type="entry name" value="Nucleotide-binding domain of ferredoxin-NADP reductase (FNR) module"/>
    <property type="match status" value="1"/>
</dbReference>
<feature type="compositionally biased region" description="Polar residues" evidence="13">
    <location>
        <begin position="200"/>
        <end position="224"/>
    </location>
</feature>
<dbReference type="PROSITE" id="PS51384">
    <property type="entry name" value="FAD_FR"/>
    <property type="match status" value="1"/>
</dbReference>
<feature type="compositionally biased region" description="Acidic residues" evidence="13">
    <location>
        <begin position="245"/>
        <end position="260"/>
    </location>
</feature>
<evidence type="ECO:0000256" key="6">
    <source>
        <dbReference type="ARBA" id="ARBA00022691"/>
    </source>
</evidence>
<proteinExistence type="predicted"/>
<keyword evidence="5" id="KW-0288">FMN</keyword>
<dbReference type="InterPro" id="IPR017938">
    <property type="entry name" value="Riboflavin_synthase-like_b-brl"/>
</dbReference>
<keyword evidence="4" id="KW-0285">Flavoprotein</keyword>
<keyword evidence="9" id="KW-0560">Oxidoreductase</keyword>
<dbReference type="InterPro" id="IPR023173">
    <property type="entry name" value="NADPH_Cyt_P450_Rdtase_alpha"/>
</dbReference>
<dbReference type="WBParaSite" id="SMUV_0000615501-mRNA-1">
    <property type="protein sequence ID" value="SMUV_0000615501-mRNA-1"/>
    <property type="gene ID" value="SMUV_0000615501"/>
</dbReference>
<keyword evidence="10" id="KW-0486">Methionine biosynthesis</keyword>
<evidence type="ECO:0000256" key="5">
    <source>
        <dbReference type="ARBA" id="ARBA00022643"/>
    </source>
</evidence>
<comment type="cofactor">
    <cofactor evidence="1">
        <name>FMN</name>
        <dbReference type="ChEBI" id="CHEBI:58210"/>
    </cofactor>
</comment>
<dbReference type="Gene3D" id="1.20.990.10">
    <property type="entry name" value="NADPH-cytochrome p450 Reductase, Chain A, domain 3"/>
    <property type="match status" value="1"/>
</dbReference>
<dbReference type="GO" id="GO:0005829">
    <property type="term" value="C:cytosol"/>
    <property type="evidence" value="ECO:0007669"/>
    <property type="project" value="TreeGrafter"/>
</dbReference>
<evidence type="ECO:0000256" key="13">
    <source>
        <dbReference type="SAM" id="MobiDB-lite"/>
    </source>
</evidence>
<protein>
    <recommendedName>
        <fullName evidence="12">Methionine synthase reductase</fullName>
        <ecNumber evidence="11">1.16.1.8</ecNumber>
    </recommendedName>
</protein>
<dbReference type="InterPro" id="IPR017927">
    <property type="entry name" value="FAD-bd_FR_type"/>
</dbReference>
<evidence type="ECO:0000256" key="10">
    <source>
        <dbReference type="ARBA" id="ARBA00023167"/>
    </source>
</evidence>
<dbReference type="Pfam" id="PF00175">
    <property type="entry name" value="NAD_binding_1"/>
    <property type="match status" value="1"/>
</dbReference>
<dbReference type="InterPro" id="IPR008254">
    <property type="entry name" value="Flavodoxin/NO_synth"/>
</dbReference>
<dbReference type="PROSITE" id="PS50902">
    <property type="entry name" value="FLAVODOXIN_LIKE"/>
    <property type="match status" value="1"/>
</dbReference>
<keyword evidence="3" id="KW-0028">Amino-acid biosynthesis</keyword>
<dbReference type="InterPro" id="IPR029039">
    <property type="entry name" value="Flavoprotein-like_sf"/>
</dbReference>
<evidence type="ECO:0000256" key="1">
    <source>
        <dbReference type="ARBA" id="ARBA00001917"/>
    </source>
</evidence>
<dbReference type="InterPro" id="IPR001094">
    <property type="entry name" value="Flavdoxin-like"/>
</dbReference>
<dbReference type="FunFam" id="3.40.50.360:FF:000059">
    <property type="entry name" value="5-methyltetrahydrofolate-homocysteine methyltransferase reductase"/>
    <property type="match status" value="1"/>
</dbReference>
<keyword evidence="6" id="KW-0949">S-adenosyl-L-methionine</keyword>
<keyword evidence="16" id="KW-1185">Reference proteome</keyword>
<dbReference type="GO" id="GO:0050660">
    <property type="term" value="F:flavin adenine dinucleotide binding"/>
    <property type="evidence" value="ECO:0007669"/>
    <property type="project" value="TreeGrafter"/>
</dbReference>
<evidence type="ECO:0000256" key="4">
    <source>
        <dbReference type="ARBA" id="ARBA00022630"/>
    </source>
</evidence>
<feature type="domain" description="Flavodoxin-like" evidence="14">
    <location>
        <begin position="8"/>
        <end position="170"/>
    </location>
</feature>
<keyword evidence="8" id="KW-0521">NADP</keyword>
<feature type="domain" description="FAD-binding FR-type" evidence="15">
    <location>
        <begin position="327"/>
        <end position="573"/>
    </location>
</feature>
<dbReference type="AlphaFoldDB" id="A0A0N5ANG9"/>